<dbReference type="InterPro" id="IPR036282">
    <property type="entry name" value="Glutathione-S-Trfase_C_sf"/>
</dbReference>
<dbReference type="PANTHER" id="PTHR11595">
    <property type="entry name" value="EF-HAND AND COILED-COIL DOMAIN-CONTAINING FAMILY MEMBER"/>
    <property type="match status" value="1"/>
</dbReference>
<protein>
    <recommendedName>
        <fullName evidence="9">Elongation factor 1-beta</fullName>
    </recommendedName>
</protein>
<comment type="caution">
    <text evidence="7">The sequence shown here is derived from an EMBL/GenBank/DDBJ whole genome shotgun (WGS) entry which is preliminary data.</text>
</comment>
<evidence type="ECO:0000259" key="6">
    <source>
        <dbReference type="SMART" id="SM01182"/>
    </source>
</evidence>
<feature type="domain" description="Elongation factor 1 beta central acidic region eukaryote" evidence="6">
    <location>
        <begin position="88"/>
        <end position="114"/>
    </location>
</feature>
<dbReference type="Gene3D" id="3.30.70.60">
    <property type="match status" value="1"/>
</dbReference>
<dbReference type="SUPFAM" id="SSF54984">
    <property type="entry name" value="eEF-1beta-like"/>
    <property type="match status" value="1"/>
</dbReference>
<dbReference type="InterPro" id="IPR001326">
    <property type="entry name" value="Transl_elong_EF1B_B/D_CS"/>
</dbReference>
<evidence type="ECO:0000256" key="1">
    <source>
        <dbReference type="ARBA" id="ARBA00007411"/>
    </source>
</evidence>
<reference evidence="7 8" key="1">
    <citation type="submission" date="2016-07" db="EMBL/GenBank/DDBJ databases">
        <title>Pervasive Adenine N6-methylation of Active Genes in Fungi.</title>
        <authorList>
            <consortium name="DOE Joint Genome Institute"/>
            <person name="Mondo S.J."/>
            <person name="Dannebaum R.O."/>
            <person name="Kuo R.C."/>
            <person name="Labutti K."/>
            <person name="Haridas S."/>
            <person name="Kuo A."/>
            <person name="Salamov A."/>
            <person name="Ahrendt S.R."/>
            <person name="Lipzen A."/>
            <person name="Sullivan W."/>
            <person name="Andreopoulos W.B."/>
            <person name="Clum A."/>
            <person name="Lindquist E."/>
            <person name="Daum C."/>
            <person name="Ramamoorthy G.K."/>
            <person name="Gryganskyi A."/>
            <person name="Culley D."/>
            <person name="Magnuson J.K."/>
            <person name="James T.Y."/>
            <person name="O'Malley M.A."/>
            <person name="Stajich J.E."/>
            <person name="Spatafora J.W."/>
            <person name="Visel A."/>
            <person name="Grigoriev I.V."/>
        </authorList>
    </citation>
    <scope>NUCLEOTIDE SEQUENCE [LARGE SCALE GENOMIC DNA]</scope>
    <source>
        <strain evidence="7 8">NRRL 3301</strain>
    </source>
</reference>
<evidence type="ECO:0000256" key="4">
    <source>
        <dbReference type="RuleBase" id="RU003791"/>
    </source>
</evidence>
<dbReference type="STRING" id="101127.A0A1X2GH33"/>
<evidence type="ECO:0000259" key="5">
    <source>
        <dbReference type="SMART" id="SM00888"/>
    </source>
</evidence>
<evidence type="ECO:0000313" key="7">
    <source>
        <dbReference type="EMBL" id="ORX53591.1"/>
    </source>
</evidence>
<evidence type="ECO:0000256" key="3">
    <source>
        <dbReference type="ARBA" id="ARBA00022917"/>
    </source>
</evidence>
<dbReference type="SMART" id="SM01182">
    <property type="entry name" value="EF-1_beta_acid"/>
    <property type="match status" value="1"/>
</dbReference>
<dbReference type="PROSITE" id="PS00824">
    <property type="entry name" value="EF1BD_1"/>
    <property type="match status" value="1"/>
</dbReference>
<dbReference type="Pfam" id="PF10587">
    <property type="entry name" value="EF-1_beta_acid"/>
    <property type="match status" value="1"/>
</dbReference>
<evidence type="ECO:0000256" key="2">
    <source>
        <dbReference type="ARBA" id="ARBA00022768"/>
    </source>
</evidence>
<dbReference type="SUPFAM" id="SSF47616">
    <property type="entry name" value="GST C-terminal domain-like"/>
    <property type="match status" value="1"/>
</dbReference>
<dbReference type="GO" id="GO:0005085">
    <property type="term" value="F:guanyl-nucleotide exchange factor activity"/>
    <property type="evidence" value="ECO:0007669"/>
    <property type="project" value="TreeGrafter"/>
</dbReference>
<dbReference type="EMBL" id="MCGT01000015">
    <property type="protein sequence ID" value="ORX53591.1"/>
    <property type="molecule type" value="Genomic_DNA"/>
</dbReference>
<dbReference type="InterPro" id="IPR014038">
    <property type="entry name" value="EF1B_bsu/dsu_GNE"/>
</dbReference>
<dbReference type="SMART" id="SM00888">
    <property type="entry name" value="EF1_GNE"/>
    <property type="match status" value="1"/>
</dbReference>
<dbReference type="PANTHER" id="PTHR11595:SF21">
    <property type="entry name" value="ELONGATION FACTOR 1-BETA"/>
    <property type="match status" value="1"/>
</dbReference>
<accession>A0A1X2GH33</accession>
<name>A0A1X2GH33_9FUNG</name>
<dbReference type="PROSITE" id="PS00825">
    <property type="entry name" value="EF1BD_2"/>
    <property type="match status" value="1"/>
</dbReference>
<comment type="similarity">
    <text evidence="1 4">Belongs to the EF-1-beta/EF-1-delta family.</text>
</comment>
<dbReference type="CDD" id="cd00292">
    <property type="entry name" value="EF1B"/>
    <property type="match status" value="1"/>
</dbReference>
<dbReference type="InterPro" id="IPR014717">
    <property type="entry name" value="Transl_elong_EF1B/ribsomal_bS6"/>
</dbReference>
<sequence>MSVSLPSALAYKILNGFFENASYVRGVEASECDKALFESLTEGVNAQDYPHLARWYKHIAAVQGLTAKAAPASAPAAAAEEDDEDVDLFGSDDEVDEAAEQLKAQRIAEYNAKKAAKPKPIAKTTVSIEVKPWDDETDLEAMTAAVKGITMDGLLWGGSQLIPIGFGIKKLLVNCVVEDDKVLLDDLTEQIEALEDFVQSVDIAAMQKI</sequence>
<keyword evidence="8" id="KW-1185">Reference proteome</keyword>
<dbReference type="InterPro" id="IPR036219">
    <property type="entry name" value="eEF-1beta-like_sf"/>
</dbReference>
<dbReference type="InterPro" id="IPR049720">
    <property type="entry name" value="EF1B_bsu/dsu"/>
</dbReference>
<dbReference type="InterPro" id="IPR018940">
    <property type="entry name" value="EF-1_beta_acid_region_euk"/>
</dbReference>
<evidence type="ECO:0008006" key="9">
    <source>
        <dbReference type="Google" id="ProtNLM"/>
    </source>
</evidence>
<dbReference type="AlphaFoldDB" id="A0A1X2GH33"/>
<dbReference type="Proteomes" id="UP000242146">
    <property type="component" value="Unassembled WGS sequence"/>
</dbReference>
<keyword evidence="2 4" id="KW-0251">Elongation factor</keyword>
<proteinExistence type="inferred from homology"/>
<dbReference type="OrthoDB" id="331763at2759"/>
<dbReference type="FunFam" id="3.30.70.60:FF:000001">
    <property type="entry name" value="Elongation factor 1-beta 1 like"/>
    <property type="match status" value="1"/>
</dbReference>
<keyword evidence="3 4" id="KW-0648">Protein biosynthesis</keyword>
<dbReference type="GO" id="GO:0005853">
    <property type="term" value="C:eukaryotic translation elongation factor 1 complex"/>
    <property type="evidence" value="ECO:0007669"/>
    <property type="project" value="InterPro"/>
</dbReference>
<gene>
    <name evidence="7" type="ORF">DM01DRAFT_1287846</name>
</gene>
<dbReference type="GO" id="GO:0005829">
    <property type="term" value="C:cytosol"/>
    <property type="evidence" value="ECO:0007669"/>
    <property type="project" value="TreeGrafter"/>
</dbReference>
<feature type="domain" description="Translation elongation factor EF1B beta/delta subunit guanine nucleotide exchange" evidence="5">
    <location>
        <begin position="123"/>
        <end position="209"/>
    </location>
</feature>
<evidence type="ECO:0000313" key="8">
    <source>
        <dbReference type="Proteomes" id="UP000242146"/>
    </source>
</evidence>
<dbReference type="Pfam" id="PF00736">
    <property type="entry name" value="EF1_GNE"/>
    <property type="match status" value="1"/>
</dbReference>
<organism evidence="7 8">
    <name type="scientific">Hesseltinella vesiculosa</name>
    <dbReference type="NCBI Taxonomy" id="101127"/>
    <lineage>
        <taxon>Eukaryota</taxon>
        <taxon>Fungi</taxon>
        <taxon>Fungi incertae sedis</taxon>
        <taxon>Mucoromycota</taxon>
        <taxon>Mucoromycotina</taxon>
        <taxon>Mucoromycetes</taxon>
        <taxon>Mucorales</taxon>
        <taxon>Cunninghamellaceae</taxon>
        <taxon>Hesseltinella</taxon>
    </lineage>
</organism>
<dbReference type="GO" id="GO:0003746">
    <property type="term" value="F:translation elongation factor activity"/>
    <property type="evidence" value="ECO:0007669"/>
    <property type="project" value="UniProtKB-KW"/>
</dbReference>